<sequence>MSTEAVGRRGDAKVTVSRRAGERFVRDDALWSSVRPERKEHVNSTEIGPETARAPA</sequence>
<feature type="compositionally biased region" description="Basic and acidic residues" evidence="1">
    <location>
        <begin position="34"/>
        <end position="43"/>
    </location>
</feature>
<evidence type="ECO:0000313" key="3">
    <source>
        <dbReference type="Proteomes" id="UP000009235"/>
    </source>
</evidence>
<dbReference type="AlphaFoldDB" id="F6ENJ6"/>
<protein>
    <submittedName>
        <fullName evidence="2">Uncharacterized protein</fullName>
    </submittedName>
</protein>
<dbReference type="EMBL" id="CP002786">
    <property type="protein sequence ID" value="AEF41665.1"/>
    <property type="molecule type" value="Genomic_DNA"/>
</dbReference>
<name>F6ENJ6_HOYSD</name>
<dbReference type="HOGENOM" id="CLU_3003884_0_0_11"/>
<evidence type="ECO:0000256" key="1">
    <source>
        <dbReference type="SAM" id="MobiDB-lite"/>
    </source>
</evidence>
<keyword evidence="3" id="KW-1185">Reference proteome</keyword>
<reference evidence="2 3" key="1">
    <citation type="journal article" date="2011" name="J. Bacteriol.">
        <title>Complete genome sequence of Amycolicicoccus subflavus DQS3-9A1T, an actinomycete isolated from crude oil-polluted soil.</title>
        <authorList>
            <person name="Cai M."/>
            <person name="Chen W.M."/>
            <person name="Nie Y."/>
            <person name="Chi C.Q."/>
            <person name="Wang Y.N."/>
            <person name="Tang Y.Q."/>
            <person name="Li G.Y."/>
            <person name="Wu X.L."/>
        </authorList>
    </citation>
    <scope>NUCLEOTIDE SEQUENCE [LARGE SCALE GENOMIC DNA]</scope>
    <source>
        <strain evidence="3">DSM 45089 / DQS3-9A1</strain>
    </source>
</reference>
<organism evidence="2 3">
    <name type="scientific">Hoyosella subflava (strain DSM 45089 / JCM 17490 / NBRC 109087 / DQS3-9A1)</name>
    <name type="common">Amycolicicoccus subflavus</name>
    <dbReference type="NCBI Taxonomy" id="443218"/>
    <lineage>
        <taxon>Bacteria</taxon>
        <taxon>Bacillati</taxon>
        <taxon>Actinomycetota</taxon>
        <taxon>Actinomycetes</taxon>
        <taxon>Mycobacteriales</taxon>
        <taxon>Hoyosellaceae</taxon>
        <taxon>Hoyosella</taxon>
    </lineage>
</organism>
<dbReference type="STRING" id="443218.AS9A_3220"/>
<dbReference type="Proteomes" id="UP000009235">
    <property type="component" value="Chromosome"/>
</dbReference>
<feature type="region of interest" description="Disordered" evidence="1">
    <location>
        <begin position="34"/>
        <end position="56"/>
    </location>
</feature>
<gene>
    <name evidence="2" type="ordered locus">AS9A_3220</name>
</gene>
<proteinExistence type="predicted"/>
<dbReference type="KEGG" id="asd:AS9A_3220"/>
<evidence type="ECO:0000313" key="2">
    <source>
        <dbReference type="EMBL" id="AEF41665.1"/>
    </source>
</evidence>
<accession>F6ENJ6</accession>